<evidence type="ECO:0000313" key="3">
    <source>
        <dbReference type="Proteomes" id="UP001597467"/>
    </source>
</evidence>
<keyword evidence="1" id="KW-1133">Transmembrane helix</keyword>
<gene>
    <name evidence="2" type="ORF">ACFSSB_03500</name>
</gene>
<keyword evidence="1" id="KW-0472">Membrane</keyword>
<organism evidence="2 3">
    <name type="scientific">Lacinutrix gracilariae</name>
    <dbReference type="NCBI Taxonomy" id="1747198"/>
    <lineage>
        <taxon>Bacteria</taxon>
        <taxon>Pseudomonadati</taxon>
        <taxon>Bacteroidota</taxon>
        <taxon>Flavobacteriia</taxon>
        <taxon>Flavobacteriales</taxon>
        <taxon>Flavobacteriaceae</taxon>
        <taxon>Lacinutrix</taxon>
    </lineage>
</organism>
<proteinExistence type="predicted"/>
<evidence type="ECO:0000313" key="2">
    <source>
        <dbReference type="EMBL" id="MFD2541370.1"/>
    </source>
</evidence>
<feature type="transmembrane region" description="Helical" evidence="1">
    <location>
        <begin position="21"/>
        <end position="39"/>
    </location>
</feature>
<sequence>MTKKKKKKKRKFKKIKSDLNIPFLILGVILIFIGIIKGGKEIDKNDLKQIKVVLNSNIHNITGTRTDYSYNFWTKNENAEFRIARGIRISENFKDFLNLKENDTLTISIKKIDYDLNDKSEIVPIYSLIHENTSYFNISEFNADSKSYDNRLRMFMLFGGILFLLNGLSILSLRYFFIIAGISIIAVIIMNLFEFGLYNKN</sequence>
<accession>A0ABW5K0I8</accession>
<feature type="transmembrane region" description="Helical" evidence="1">
    <location>
        <begin position="175"/>
        <end position="193"/>
    </location>
</feature>
<keyword evidence="3" id="KW-1185">Reference proteome</keyword>
<evidence type="ECO:0000256" key="1">
    <source>
        <dbReference type="SAM" id="Phobius"/>
    </source>
</evidence>
<name>A0ABW5K0I8_9FLAO</name>
<keyword evidence="1" id="KW-0812">Transmembrane</keyword>
<comment type="caution">
    <text evidence="2">The sequence shown here is derived from an EMBL/GenBank/DDBJ whole genome shotgun (WGS) entry which is preliminary data.</text>
</comment>
<feature type="transmembrane region" description="Helical" evidence="1">
    <location>
        <begin position="152"/>
        <end position="168"/>
    </location>
</feature>
<dbReference type="Proteomes" id="UP001597467">
    <property type="component" value="Unassembled WGS sequence"/>
</dbReference>
<reference evidence="3" key="1">
    <citation type="journal article" date="2019" name="Int. J. Syst. Evol. Microbiol.">
        <title>The Global Catalogue of Microorganisms (GCM) 10K type strain sequencing project: providing services to taxonomists for standard genome sequencing and annotation.</title>
        <authorList>
            <consortium name="The Broad Institute Genomics Platform"/>
            <consortium name="The Broad Institute Genome Sequencing Center for Infectious Disease"/>
            <person name="Wu L."/>
            <person name="Ma J."/>
        </authorList>
    </citation>
    <scope>NUCLEOTIDE SEQUENCE [LARGE SCALE GENOMIC DNA]</scope>
    <source>
        <strain evidence="3">KCTC 42808</strain>
    </source>
</reference>
<dbReference type="RefSeq" id="WP_379901009.1">
    <property type="nucleotide sequence ID" value="NZ_JBHULM010000007.1"/>
</dbReference>
<protein>
    <submittedName>
        <fullName evidence="2">Uncharacterized protein</fullName>
    </submittedName>
</protein>
<dbReference type="EMBL" id="JBHULM010000007">
    <property type="protein sequence ID" value="MFD2541370.1"/>
    <property type="molecule type" value="Genomic_DNA"/>
</dbReference>